<dbReference type="Proteomes" id="UP000515152">
    <property type="component" value="Chromosome 11"/>
</dbReference>
<dbReference type="SMART" id="SM00327">
    <property type="entry name" value="VWA"/>
    <property type="match status" value="1"/>
</dbReference>
<reference evidence="3" key="1">
    <citation type="submission" date="2025-08" db="UniProtKB">
        <authorList>
            <consortium name="RefSeq"/>
        </authorList>
    </citation>
    <scope>IDENTIFICATION</scope>
</reference>
<evidence type="ECO:0000313" key="3">
    <source>
        <dbReference type="RefSeq" id="XP_042565163.1"/>
    </source>
</evidence>
<dbReference type="Pfam" id="PF00092">
    <property type="entry name" value="VWA"/>
    <property type="match status" value="1"/>
</dbReference>
<feature type="domain" description="VWFA" evidence="1">
    <location>
        <begin position="1"/>
        <end position="164"/>
    </location>
</feature>
<dbReference type="KEGG" id="char:122133306"/>
<evidence type="ECO:0000313" key="2">
    <source>
        <dbReference type="Proteomes" id="UP000515152"/>
    </source>
</evidence>
<sequence>MVESSSMISTADFVKIKMFIGSLVDLSAIGPHALRMGLVQYGKRQQLEFRLDTHYKKDELLKKIKAMRELGGGTETGKALRYVSQLFDEGRPGVPQILIVVSEGRSQDEVADAADMLGHKGVIIYSIGIGSANSKQMARIGGSIKNKYHFLKDFDGLQPLSETLMFDICHMEGL</sequence>
<gene>
    <name evidence="3" type="primary">LOC122133306</name>
</gene>
<dbReference type="PROSITE" id="PS50234">
    <property type="entry name" value="VWFA"/>
    <property type="match status" value="1"/>
</dbReference>
<dbReference type="GeneID" id="122133306"/>
<accession>A0A8M1KRW8</accession>
<keyword evidence="2" id="KW-1185">Reference proteome</keyword>
<dbReference type="InterPro" id="IPR002035">
    <property type="entry name" value="VWF_A"/>
</dbReference>
<evidence type="ECO:0000259" key="1">
    <source>
        <dbReference type="PROSITE" id="PS50234"/>
    </source>
</evidence>
<dbReference type="AlphaFoldDB" id="A0A8M1KRW8"/>
<dbReference type="InterPro" id="IPR050525">
    <property type="entry name" value="ECM_Assembly_Org"/>
</dbReference>
<proteinExistence type="predicted"/>
<dbReference type="PANTHER" id="PTHR24020">
    <property type="entry name" value="COLLAGEN ALPHA"/>
    <property type="match status" value="1"/>
</dbReference>
<dbReference type="OrthoDB" id="10256829at2759"/>
<dbReference type="RefSeq" id="XP_042565163.1">
    <property type="nucleotide sequence ID" value="XM_042709229.1"/>
</dbReference>
<organism evidence="2 3">
    <name type="scientific">Clupea harengus</name>
    <name type="common">Atlantic herring</name>
    <dbReference type="NCBI Taxonomy" id="7950"/>
    <lineage>
        <taxon>Eukaryota</taxon>
        <taxon>Metazoa</taxon>
        <taxon>Chordata</taxon>
        <taxon>Craniata</taxon>
        <taxon>Vertebrata</taxon>
        <taxon>Euteleostomi</taxon>
        <taxon>Actinopterygii</taxon>
        <taxon>Neopterygii</taxon>
        <taxon>Teleostei</taxon>
        <taxon>Clupei</taxon>
        <taxon>Clupeiformes</taxon>
        <taxon>Clupeoidei</taxon>
        <taxon>Clupeidae</taxon>
        <taxon>Clupea</taxon>
    </lineage>
</organism>
<protein>
    <submittedName>
        <fullName evidence="3">Matrilin-2-like</fullName>
    </submittedName>
</protein>
<name>A0A8M1KRW8_CLUHA</name>
<dbReference type="PANTHER" id="PTHR24020:SF86">
    <property type="entry name" value="COLLAGEN, TYPE VI, ALPHA 4"/>
    <property type="match status" value="1"/>
</dbReference>